<protein>
    <recommendedName>
        <fullName evidence="2">C2 domain-containing protein</fullName>
    </recommendedName>
</protein>
<dbReference type="PANTHER" id="PTHR31934:SF5">
    <property type="entry name" value="OS05G0557900 PROTEIN"/>
    <property type="match status" value="1"/>
</dbReference>
<proteinExistence type="predicted"/>
<evidence type="ECO:0000313" key="3">
    <source>
        <dbReference type="EMBL" id="PXF48140.1"/>
    </source>
</evidence>
<dbReference type="AlphaFoldDB" id="A0A2V3J437"/>
<dbReference type="EMBL" id="NBIV01000016">
    <property type="protein sequence ID" value="PXF48140.1"/>
    <property type="molecule type" value="Genomic_DNA"/>
</dbReference>
<feature type="region of interest" description="Disordered" evidence="1">
    <location>
        <begin position="207"/>
        <end position="380"/>
    </location>
</feature>
<feature type="compositionally biased region" description="Polar residues" evidence="1">
    <location>
        <begin position="264"/>
        <end position="278"/>
    </location>
</feature>
<dbReference type="InterPro" id="IPR000008">
    <property type="entry name" value="C2_dom"/>
</dbReference>
<feature type="compositionally biased region" description="Polar residues" evidence="1">
    <location>
        <begin position="357"/>
        <end position="376"/>
    </location>
</feature>
<gene>
    <name evidence="3" type="ORF">BWQ96_02092</name>
</gene>
<feature type="domain" description="C2" evidence="2">
    <location>
        <begin position="1"/>
        <end position="101"/>
    </location>
</feature>
<dbReference type="PANTHER" id="PTHR31934">
    <property type="entry name" value="ALPHA/BETA-HYDROLASES SUPERFAMILY PROTEIN"/>
    <property type="match status" value="1"/>
</dbReference>
<dbReference type="InterPro" id="IPR029058">
    <property type="entry name" value="AB_hydrolase_fold"/>
</dbReference>
<keyword evidence="4" id="KW-1185">Reference proteome</keyword>
<dbReference type="SUPFAM" id="SSF53474">
    <property type="entry name" value="alpha/beta-Hydrolases"/>
    <property type="match status" value="1"/>
</dbReference>
<evidence type="ECO:0000313" key="4">
    <source>
        <dbReference type="Proteomes" id="UP000247409"/>
    </source>
</evidence>
<dbReference type="Pfam" id="PF00168">
    <property type="entry name" value="C2"/>
    <property type="match status" value="1"/>
</dbReference>
<dbReference type="OrthoDB" id="2016516at2759"/>
<reference evidence="3 4" key="1">
    <citation type="journal article" date="2018" name="Mol. Biol. Evol.">
        <title>Analysis of the draft genome of the red seaweed Gracilariopsis chorda provides insights into genome size evolution in Rhodophyta.</title>
        <authorList>
            <person name="Lee J."/>
            <person name="Yang E.C."/>
            <person name="Graf L."/>
            <person name="Yang J.H."/>
            <person name="Qiu H."/>
            <person name="Zel Zion U."/>
            <person name="Chan C.X."/>
            <person name="Stephens T.G."/>
            <person name="Weber A.P.M."/>
            <person name="Boo G.H."/>
            <person name="Boo S.M."/>
            <person name="Kim K.M."/>
            <person name="Shin Y."/>
            <person name="Jung M."/>
            <person name="Lee S.J."/>
            <person name="Yim H.S."/>
            <person name="Lee J.H."/>
            <person name="Bhattacharya D."/>
            <person name="Yoon H.S."/>
        </authorList>
    </citation>
    <scope>NUCLEOTIDE SEQUENCE [LARGE SCALE GENOMIC DNA]</scope>
    <source>
        <strain evidence="3 4">SKKU-2015</strain>
        <tissue evidence="3">Whole body</tissue>
    </source>
</reference>
<organism evidence="3 4">
    <name type="scientific">Gracilariopsis chorda</name>
    <dbReference type="NCBI Taxonomy" id="448386"/>
    <lineage>
        <taxon>Eukaryota</taxon>
        <taxon>Rhodophyta</taxon>
        <taxon>Florideophyceae</taxon>
        <taxon>Rhodymeniophycidae</taxon>
        <taxon>Gracilariales</taxon>
        <taxon>Gracilariaceae</taxon>
        <taxon>Gracilariopsis</taxon>
    </lineage>
</organism>
<accession>A0A2V3J437</accession>
<dbReference type="PROSITE" id="PS50004">
    <property type="entry name" value="C2"/>
    <property type="match status" value="1"/>
</dbReference>
<dbReference type="CDD" id="cd00030">
    <property type="entry name" value="C2"/>
    <property type="match status" value="1"/>
</dbReference>
<dbReference type="Gene3D" id="2.60.40.150">
    <property type="entry name" value="C2 domain"/>
    <property type="match status" value="1"/>
</dbReference>
<dbReference type="InterPro" id="IPR035892">
    <property type="entry name" value="C2_domain_sf"/>
</dbReference>
<evidence type="ECO:0000259" key="2">
    <source>
        <dbReference type="PROSITE" id="PS50004"/>
    </source>
</evidence>
<comment type="caution">
    <text evidence="3">The sequence shown here is derived from an EMBL/GenBank/DDBJ whole genome shotgun (WGS) entry which is preliminary data.</text>
</comment>
<dbReference type="SMART" id="SM00239">
    <property type="entry name" value="C2"/>
    <property type="match status" value="1"/>
</dbReference>
<dbReference type="Proteomes" id="UP000247409">
    <property type="component" value="Unassembled WGS sequence"/>
</dbReference>
<evidence type="ECO:0000256" key="1">
    <source>
        <dbReference type="SAM" id="MobiDB-lite"/>
    </source>
</evidence>
<dbReference type="SUPFAM" id="SSF49562">
    <property type="entry name" value="C2 domain (Calcium/lipid-binding domain, CaLB)"/>
    <property type="match status" value="1"/>
</dbReference>
<feature type="compositionally biased region" description="Polar residues" evidence="1">
    <location>
        <begin position="294"/>
        <end position="308"/>
    </location>
</feature>
<feature type="compositionally biased region" description="Basic and acidic residues" evidence="1">
    <location>
        <begin position="239"/>
        <end position="257"/>
    </location>
</feature>
<dbReference type="Gene3D" id="3.40.50.1820">
    <property type="entry name" value="alpha/beta hydrolase"/>
    <property type="match status" value="1"/>
</dbReference>
<name>A0A2V3J437_9FLOR</name>
<sequence length="834" mass="91963">MGTLAVTVERARNLPNSFLHTPSALVELHTLPGGQVAAESDPVPIDANPVWNFAHVYSVNHHAPYTLSLVVYDSTRRKSPIGRAIIEARHSVTSGWYPLSDDPSSSSEIFVTVTCRNTCAGRNSLCRLYNFDKPTFKVDQNGDSERRAVAPLSGILFRSGDLLAHIDASGVPASLKKPHIKLFLHDQVLQADETADSAEAWQRILASEQPDQSETKGDEQNEGNNDTKGVKDASTCFTRQEERRNNKEQSGIDDKKKNLVLNVMSMTTKNAQRVQSGTMAGLGRLRSFRKKKSQVSSPEESVDANSLQPDEPIPDSNLEYRTSEHSPTSSAHHHRSTNQDNAGGPMQSDQFGAATTAKPSTNLEKPSASSSQTSFRQKSRDSIAAITLSGQPKRRRDVSFGTVKFAVFEGSPPEKLTVQLLDRASHLPIPISMLTEQAADLKEIQMCTCSCEESCKSHVLEYQLSDGAPNKSRVTLTISIRVQLWKPKAFTKNVTGRFQELLPSIDSFAQNFKDSFPDAEELTYLLVGGLFTDHYPTYFDQNIQYLQERLRLPRVQSIPIHTEGSVQRNAKVIRDSILKTCRGAKSIVLIGHSKGGVDATSVLRAYPETIPFLHGIITFQAPFGGTFLVDFVGKSKIAMNAIGGLIESVWKGDQQALQDMCYSSRLKNFGFEEVKSDDIPRDYRDHQGAGDRNRCNNGVQPTSASLMARIKMRSSEKLNVYEQVPIVSFGSYASFDLLSIRSAAKAAGIASMAPAAKKILEHTGFLCDGLVTAQDARIPFSDFVSLSDMMHTEPALYVHGTHYPPGKLTAAALVLLFELVKRRKKQSESDDRKR</sequence>